<sequence>MNYSWKSASYWDYPVEDIATRNFAQCSGIYPRHSKFRWLDRLPHQQLSWRCVELGGGDPSTRITSGAKESHTHTWLKHALEIGYAETLMAVSIIQK</sequence>
<dbReference type="EMBL" id="MDYP01000065">
    <property type="protein sequence ID" value="OQD99347.1"/>
    <property type="molecule type" value="Genomic_DNA"/>
</dbReference>
<organism evidence="1 2">
    <name type="scientific">Penicillium vulpinum</name>
    <dbReference type="NCBI Taxonomy" id="29845"/>
    <lineage>
        <taxon>Eukaryota</taxon>
        <taxon>Fungi</taxon>
        <taxon>Dikarya</taxon>
        <taxon>Ascomycota</taxon>
        <taxon>Pezizomycotina</taxon>
        <taxon>Eurotiomycetes</taxon>
        <taxon>Eurotiomycetidae</taxon>
        <taxon>Eurotiales</taxon>
        <taxon>Aspergillaceae</taxon>
        <taxon>Penicillium</taxon>
    </lineage>
</organism>
<proteinExistence type="predicted"/>
<name>A0A1V6RDH2_9EURO</name>
<accession>A0A1V6RDH2</accession>
<gene>
    <name evidence="1" type="ORF">PENVUL_c065G04580</name>
</gene>
<keyword evidence="2" id="KW-1185">Reference proteome</keyword>
<dbReference type="AlphaFoldDB" id="A0A1V6RDH2"/>
<comment type="caution">
    <text evidence="1">The sequence shown here is derived from an EMBL/GenBank/DDBJ whole genome shotgun (WGS) entry which is preliminary data.</text>
</comment>
<evidence type="ECO:0000313" key="2">
    <source>
        <dbReference type="Proteomes" id="UP000191518"/>
    </source>
</evidence>
<evidence type="ECO:0000313" key="1">
    <source>
        <dbReference type="EMBL" id="OQD99347.1"/>
    </source>
</evidence>
<reference evidence="2" key="1">
    <citation type="journal article" date="2017" name="Nat. Microbiol.">
        <title>Global analysis of biosynthetic gene clusters reveals vast potential of secondary metabolite production in Penicillium species.</title>
        <authorList>
            <person name="Nielsen J.C."/>
            <person name="Grijseels S."/>
            <person name="Prigent S."/>
            <person name="Ji B."/>
            <person name="Dainat J."/>
            <person name="Nielsen K.F."/>
            <person name="Frisvad J.C."/>
            <person name="Workman M."/>
            <person name="Nielsen J."/>
        </authorList>
    </citation>
    <scope>NUCLEOTIDE SEQUENCE [LARGE SCALE GENOMIC DNA]</scope>
    <source>
        <strain evidence="2">IBT 29486</strain>
    </source>
</reference>
<protein>
    <submittedName>
        <fullName evidence="1">Uncharacterized protein</fullName>
    </submittedName>
</protein>
<dbReference type="Proteomes" id="UP000191518">
    <property type="component" value="Unassembled WGS sequence"/>
</dbReference>